<dbReference type="InterPro" id="IPR036859">
    <property type="entry name" value="CAP-Gly_dom_sf"/>
</dbReference>
<sequence length="949" mass="106673">MVQILARKSLLDVKILYQKLRDVPDAPKVKQALTQEDGNPQGIRVFNKNTNIGQEQNGFDNRDVHCKRVENHNTGGLINPLRKSFKIGDDVHVRGYVGVVKFVGVTELGEGEWIGIEMQQEMEQGNDGCYEGIQYFPCAAKRGVFARPSVVFPHKDSMEKREQISTISPAGLALLQMRCRRALRAIRRRKLTLRSDLERAVDAHVKSIPKSETVNVTKLSQYLTEPYESLKSKAFAVYRWITINVFFDVEGYFETAAKKGTDAESVLRKRVTTSEGYANLFQELCRSSNVPARKVRGFAKGYGYQMRQKIPEPNHSWNVIRVNGGKWFICDPTWGAGSIGEDMMFHRDPNVHQFMIPPSIAITNRFPAEEKWQFLDAPITKEAFERLAVPLGPLRMMNVALCSHKESMYTASDSEKIEMTFYATDSAILKGVLKNSVSGRERPTTRNMVRVEPARENNKVKLTAQFPSAGEFVLEVMVLVDSKWEHGVRYYIYSTAGVGEERGGFPTVSLNFKSLGFQLHSPLRNIETRDGKCSVTLTCGKKRFGMLEGRLIKTSGEQTGKVEDHNLCCSEKTEDGFRLKVHLPSRGEYKLSIYAKYYDPSIPEEYLCTYFVTAYKGAGLVPGFPIIAERLRAWGLTLSSHSENILAENGQTSITVQNPKGVLLSAHLKLDEKDLHGMCAVENMENESVIQVHAPESGFFTLNIFGRKTVDAKSEFLCSYTIRALKGVSNNPGFPQISELFKTWQIELVDQHENILSECGRASLKLKTPGSILVQATLQQGEDNLPHELCFTEREGHVSKISVHLPVAGLYKLNIFGRDGPSAKGQFLSSFSVLATSGFGENPGFPRVSDEFREWGLRLESHRQNITVYDGSVAITFINPNAIKLIVRLINAENEETQEKSCLSKERCDERDVIYCQLPGKGKYTLDVLGKNSSNSKKKVLLCSYSIFY</sequence>
<proteinExistence type="predicted"/>
<dbReference type="SUPFAM" id="SSF74924">
    <property type="entry name" value="Cap-Gly domain"/>
    <property type="match status" value="1"/>
</dbReference>
<dbReference type="GO" id="GO:0005737">
    <property type="term" value="C:cytoplasm"/>
    <property type="evidence" value="ECO:0007669"/>
    <property type="project" value="TreeGrafter"/>
</dbReference>
<gene>
    <name evidence="2" type="primary">Ky</name>
    <name evidence="2" type="ORF">AWC38_SpisGene9622</name>
</gene>
<evidence type="ECO:0000259" key="1">
    <source>
        <dbReference type="PROSITE" id="PS50245"/>
    </source>
</evidence>
<organism evidence="2 3">
    <name type="scientific">Stylophora pistillata</name>
    <name type="common">Smooth cauliflower coral</name>
    <dbReference type="NCBI Taxonomy" id="50429"/>
    <lineage>
        <taxon>Eukaryota</taxon>
        <taxon>Metazoa</taxon>
        <taxon>Cnidaria</taxon>
        <taxon>Anthozoa</taxon>
        <taxon>Hexacorallia</taxon>
        <taxon>Scleractinia</taxon>
        <taxon>Astrocoeniina</taxon>
        <taxon>Pocilloporidae</taxon>
        <taxon>Stylophora</taxon>
    </lineage>
</organism>
<dbReference type="STRING" id="50429.A0A2B4SBA3"/>
<dbReference type="InterPro" id="IPR052557">
    <property type="entry name" value="CAP/Cytokinesis_protein"/>
</dbReference>
<dbReference type="PANTHER" id="PTHR46333">
    <property type="entry name" value="CYTOKINESIS PROTEIN 3"/>
    <property type="match status" value="1"/>
</dbReference>
<evidence type="ECO:0000313" key="2">
    <source>
        <dbReference type="EMBL" id="PFX25735.1"/>
    </source>
</evidence>
<dbReference type="Gene3D" id="2.30.30.190">
    <property type="entry name" value="CAP Gly-rich-like domain"/>
    <property type="match status" value="1"/>
</dbReference>
<dbReference type="OrthoDB" id="6129702at2759"/>
<dbReference type="Pfam" id="PF23265">
    <property type="entry name" value="Ig-like_KY"/>
    <property type="match status" value="4"/>
</dbReference>
<dbReference type="EMBL" id="LSMT01000143">
    <property type="protein sequence ID" value="PFX25735.1"/>
    <property type="molecule type" value="Genomic_DNA"/>
</dbReference>
<dbReference type="InterPro" id="IPR002931">
    <property type="entry name" value="Transglutaminase-like"/>
</dbReference>
<accession>A0A2B4SBA3</accession>
<dbReference type="SMART" id="SM01052">
    <property type="entry name" value="CAP_GLY"/>
    <property type="match status" value="1"/>
</dbReference>
<dbReference type="Proteomes" id="UP000225706">
    <property type="component" value="Unassembled WGS sequence"/>
</dbReference>
<dbReference type="Pfam" id="PF01302">
    <property type="entry name" value="CAP_GLY"/>
    <property type="match status" value="1"/>
</dbReference>
<dbReference type="AlphaFoldDB" id="A0A2B4SBA3"/>
<dbReference type="InterPro" id="IPR056564">
    <property type="entry name" value="Ig-like_KY"/>
</dbReference>
<dbReference type="PROSITE" id="PS50245">
    <property type="entry name" value="CAP_GLY_2"/>
    <property type="match status" value="1"/>
</dbReference>
<dbReference type="PANTHER" id="PTHR46333:SF2">
    <property type="entry name" value="CYTOKINESIS PROTEIN 3"/>
    <property type="match status" value="1"/>
</dbReference>
<reference evidence="3" key="1">
    <citation type="journal article" date="2017" name="bioRxiv">
        <title>Comparative analysis of the genomes of Stylophora pistillata and Acropora digitifera provides evidence for extensive differences between species of corals.</title>
        <authorList>
            <person name="Voolstra C.R."/>
            <person name="Li Y."/>
            <person name="Liew Y.J."/>
            <person name="Baumgarten S."/>
            <person name="Zoccola D."/>
            <person name="Flot J.-F."/>
            <person name="Tambutte S."/>
            <person name="Allemand D."/>
            <person name="Aranda M."/>
        </authorList>
    </citation>
    <scope>NUCLEOTIDE SEQUENCE [LARGE SCALE GENOMIC DNA]</scope>
</reference>
<keyword evidence="3" id="KW-1185">Reference proteome</keyword>
<protein>
    <submittedName>
        <fullName evidence="2">Kyphoscoliosis peptidase</fullName>
    </submittedName>
</protein>
<comment type="caution">
    <text evidence="2">The sequence shown here is derived from an EMBL/GenBank/DDBJ whole genome shotgun (WGS) entry which is preliminary data.</text>
</comment>
<name>A0A2B4SBA3_STYPI</name>
<dbReference type="Gene3D" id="3.10.620.30">
    <property type="match status" value="1"/>
</dbReference>
<dbReference type="Pfam" id="PF01841">
    <property type="entry name" value="Transglut_core"/>
    <property type="match status" value="1"/>
</dbReference>
<feature type="domain" description="CAP-Gly" evidence="1">
    <location>
        <begin position="104"/>
        <end position="147"/>
    </location>
</feature>
<dbReference type="SMART" id="SM00460">
    <property type="entry name" value="TGc"/>
    <property type="match status" value="1"/>
</dbReference>
<dbReference type="SUPFAM" id="SSF54001">
    <property type="entry name" value="Cysteine proteinases"/>
    <property type="match status" value="1"/>
</dbReference>
<dbReference type="InterPro" id="IPR000938">
    <property type="entry name" value="CAP-Gly_domain"/>
</dbReference>
<dbReference type="InterPro" id="IPR038765">
    <property type="entry name" value="Papain-like_cys_pep_sf"/>
</dbReference>
<evidence type="ECO:0000313" key="3">
    <source>
        <dbReference type="Proteomes" id="UP000225706"/>
    </source>
</evidence>